<dbReference type="AlphaFoldDB" id="A0A2Z5UVX3"/>
<protein>
    <submittedName>
        <fullName evidence="1">Uncharacterized protein</fullName>
    </submittedName>
</protein>
<dbReference type="OrthoDB" id="3679796at2"/>
<dbReference type="KEGG" id="rvi:RVIR1_06340"/>
<accession>A0A2Z5UVX3</accession>
<name>A0A2Z5UVX3_9COXI</name>
<organism evidence="1 2">
    <name type="scientific">Candidatus Rickettsiella viridis</name>
    <dbReference type="NCBI Taxonomy" id="676208"/>
    <lineage>
        <taxon>Bacteria</taxon>
        <taxon>Pseudomonadati</taxon>
        <taxon>Pseudomonadota</taxon>
        <taxon>Gammaproteobacteria</taxon>
        <taxon>Legionellales</taxon>
        <taxon>Coxiellaceae</taxon>
        <taxon>Rickettsiella</taxon>
    </lineage>
</organism>
<evidence type="ECO:0000313" key="1">
    <source>
        <dbReference type="EMBL" id="BBB15133.1"/>
    </source>
</evidence>
<reference evidence="1 2" key="1">
    <citation type="submission" date="2017-03" db="EMBL/GenBank/DDBJ databases">
        <title>The genome sequence of Candidatus Rickettsiella viridis.</title>
        <authorList>
            <person name="Nikoh N."/>
            <person name="Tsuchida T."/>
            <person name="Yamaguchi K."/>
            <person name="Maeda T."/>
            <person name="Shigenobu S."/>
            <person name="Fukatsu T."/>
        </authorList>
    </citation>
    <scope>NUCLEOTIDE SEQUENCE [LARGE SCALE GENOMIC DNA]</scope>
    <source>
        <strain evidence="1 2">Ap-RA04</strain>
    </source>
</reference>
<dbReference type="Proteomes" id="UP000282483">
    <property type="component" value="Chromosome"/>
</dbReference>
<gene>
    <name evidence="1" type="ORF">RVIR1_06340</name>
</gene>
<sequence length="147" mass="16615">MANSTTKRKKAKFKLAAIEESYYEAAAYVMLLTEGVHNPTAEDILKARNYLSNIYLGLSILLAPAISEKDIRLLYDAACGIETKASARSLNSNSANLRQKRSYLFKTLNVKNADHAVYRLTHMGYFPPKQLFIRSINLEETDDTYSK</sequence>
<dbReference type="EMBL" id="AP018005">
    <property type="protein sequence ID" value="BBB15133.1"/>
    <property type="molecule type" value="Genomic_DNA"/>
</dbReference>
<evidence type="ECO:0000313" key="2">
    <source>
        <dbReference type="Proteomes" id="UP000282483"/>
    </source>
</evidence>
<keyword evidence="2" id="KW-1185">Reference proteome</keyword>
<proteinExistence type="predicted"/>
<dbReference type="RefSeq" id="WP_126322617.1">
    <property type="nucleotide sequence ID" value="NZ_AP018005.1"/>
</dbReference>